<dbReference type="FunFam" id="1.10.730.10:FF:000009">
    <property type="entry name" value="Valine--tRNA ligase, mitochondrial"/>
    <property type="match status" value="1"/>
</dbReference>
<dbReference type="InterPro" id="IPR019499">
    <property type="entry name" value="Val-tRNA_synth_tRNA-bd"/>
</dbReference>
<keyword evidence="8 11" id="KW-0030">Aminoacyl-tRNA synthetase</keyword>
<evidence type="ECO:0000259" key="13">
    <source>
        <dbReference type="Pfam" id="PF08264"/>
    </source>
</evidence>
<keyword evidence="6 11" id="KW-0648">Protein biosynthesis</keyword>
<dbReference type="SUPFAM" id="SSF46589">
    <property type="entry name" value="tRNA-binding arm"/>
    <property type="match status" value="1"/>
</dbReference>
<feature type="short sequence motif" description="'HIGH' region" evidence="11">
    <location>
        <begin position="42"/>
        <end position="52"/>
    </location>
</feature>
<dbReference type="GO" id="GO:0005524">
    <property type="term" value="F:ATP binding"/>
    <property type="evidence" value="ECO:0007669"/>
    <property type="project" value="UniProtKB-UniRule"/>
</dbReference>
<dbReference type="CDD" id="cd07962">
    <property type="entry name" value="Anticodon_Ia_Val"/>
    <property type="match status" value="1"/>
</dbReference>
<dbReference type="PRINTS" id="PR00986">
    <property type="entry name" value="TRNASYNTHVAL"/>
</dbReference>
<comment type="domain">
    <text evidence="11">The C-terminal coiled-coil domain is crucial for aminoacylation activity.</text>
</comment>
<dbReference type="PANTHER" id="PTHR11946">
    <property type="entry name" value="VALYL-TRNA SYNTHETASES"/>
    <property type="match status" value="1"/>
</dbReference>
<dbReference type="Gene3D" id="1.10.287.380">
    <property type="entry name" value="Valyl-tRNA synthetase, C-terminal domain"/>
    <property type="match status" value="1"/>
</dbReference>
<dbReference type="Proteomes" id="UP000239837">
    <property type="component" value="Chromosome"/>
</dbReference>
<comment type="domain">
    <text evidence="11">ValRS has two distinct active sites: one for aminoacylation and one for editing. The misactivated threonine is translocated from the active site to the editing site.</text>
</comment>
<dbReference type="InterPro" id="IPR009008">
    <property type="entry name" value="Val/Leu/Ile-tRNA-synth_edit"/>
</dbReference>
<evidence type="ECO:0000313" key="15">
    <source>
        <dbReference type="EMBL" id="SBM95666.1"/>
    </source>
</evidence>
<dbReference type="Pfam" id="PF00133">
    <property type="entry name" value="tRNA-synt_1"/>
    <property type="match status" value="1"/>
</dbReference>
<dbReference type="SUPFAM" id="SSF52374">
    <property type="entry name" value="Nucleotidylyl transferase"/>
    <property type="match status" value="1"/>
</dbReference>
<dbReference type="FunFam" id="1.10.287.380:FF:000001">
    <property type="entry name" value="Valine--tRNA ligase"/>
    <property type="match status" value="1"/>
</dbReference>
<evidence type="ECO:0000259" key="12">
    <source>
        <dbReference type="Pfam" id="PF00133"/>
    </source>
</evidence>
<name>A0AB74ECP6_NEIGO</name>
<evidence type="ECO:0000259" key="14">
    <source>
        <dbReference type="Pfam" id="PF10458"/>
    </source>
</evidence>
<dbReference type="EMBL" id="FLKW01000004">
    <property type="protein sequence ID" value="SBM95666.1"/>
    <property type="molecule type" value="Genomic_DNA"/>
</dbReference>
<dbReference type="AlphaFoldDB" id="A0AB74ECP6"/>
<evidence type="ECO:0000256" key="10">
    <source>
        <dbReference type="ARBA" id="ARBA00060830"/>
    </source>
</evidence>
<evidence type="ECO:0000256" key="8">
    <source>
        <dbReference type="ARBA" id="ARBA00023146"/>
    </source>
</evidence>
<evidence type="ECO:0000313" key="18">
    <source>
        <dbReference type="Proteomes" id="UP000182484"/>
    </source>
</evidence>
<feature type="domain" description="Valyl-tRNA synthetase tRNA-binding arm" evidence="14">
    <location>
        <begin position="881"/>
        <end position="944"/>
    </location>
</feature>
<evidence type="ECO:0000256" key="4">
    <source>
        <dbReference type="ARBA" id="ARBA00022741"/>
    </source>
</evidence>
<dbReference type="GeneID" id="66754331"/>
<evidence type="ECO:0000256" key="3">
    <source>
        <dbReference type="ARBA" id="ARBA00022598"/>
    </source>
</evidence>
<gene>
    <name evidence="11 15" type="primary">valS</name>
    <name evidence="17" type="ORF">ESCNG_100063</name>
    <name evidence="15" type="ORF">WHOF_00567</name>
    <name evidence="16" type="ORF">WHOF_02103</name>
</gene>
<dbReference type="Pfam" id="PF10458">
    <property type="entry name" value="Val_tRNA-synt_C"/>
    <property type="match status" value="1"/>
</dbReference>
<dbReference type="Pfam" id="PF08264">
    <property type="entry name" value="Anticodon_1"/>
    <property type="match status" value="1"/>
</dbReference>
<feature type="coiled-coil region" evidence="11">
    <location>
        <begin position="884"/>
        <end position="939"/>
    </location>
</feature>
<keyword evidence="5 11" id="KW-0067">ATP-binding</keyword>
<keyword evidence="4 11" id="KW-0547">Nucleotide-binding</keyword>
<dbReference type="SUPFAM" id="SSF50677">
    <property type="entry name" value="ValRS/IleRS/LeuRS editing domain"/>
    <property type="match status" value="1"/>
</dbReference>
<dbReference type="InterPro" id="IPR010978">
    <property type="entry name" value="tRNA-bd_arm"/>
</dbReference>
<feature type="short sequence motif" description="'KMSKS' region" evidence="11">
    <location>
        <begin position="552"/>
        <end position="556"/>
    </location>
</feature>
<dbReference type="GO" id="GO:0002161">
    <property type="term" value="F:aminoacyl-tRNA deacylase activity"/>
    <property type="evidence" value="ECO:0007669"/>
    <property type="project" value="InterPro"/>
</dbReference>
<dbReference type="EMBL" id="LT591897">
    <property type="protein sequence ID" value="SBQ23069.1"/>
    <property type="molecule type" value="Genomic_DNA"/>
</dbReference>
<dbReference type="InterPro" id="IPR002303">
    <property type="entry name" value="Valyl-tRNA_ligase"/>
</dbReference>
<evidence type="ECO:0000256" key="7">
    <source>
        <dbReference type="ARBA" id="ARBA00023054"/>
    </source>
</evidence>
<dbReference type="NCBIfam" id="TIGR00422">
    <property type="entry name" value="valS"/>
    <property type="match status" value="1"/>
</dbReference>
<dbReference type="PROSITE" id="PS00178">
    <property type="entry name" value="AA_TRNA_LIGASE_I"/>
    <property type="match status" value="1"/>
</dbReference>
<organism evidence="15">
    <name type="scientific">Neisseria gonorrhoeae</name>
    <dbReference type="NCBI Taxonomy" id="485"/>
    <lineage>
        <taxon>Bacteria</taxon>
        <taxon>Pseudomonadati</taxon>
        <taxon>Pseudomonadota</taxon>
        <taxon>Betaproteobacteria</taxon>
        <taxon>Neisseriales</taxon>
        <taxon>Neisseriaceae</taxon>
        <taxon>Neisseria</taxon>
    </lineage>
</organism>
<dbReference type="SUPFAM" id="SSF47323">
    <property type="entry name" value="Anticodon-binding domain of a subclass of class I aminoacyl-tRNA synthetases"/>
    <property type="match status" value="1"/>
</dbReference>
<dbReference type="EMBL" id="FMTB01000002">
    <property type="protein sequence ID" value="SCW08421.1"/>
    <property type="molecule type" value="Genomic_DNA"/>
</dbReference>
<evidence type="ECO:0000256" key="2">
    <source>
        <dbReference type="ARBA" id="ARBA00022490"/>
    </source>
</evidence>
<dbReference type="RefSeq" id="WP_003690315.1">
    <property type="nucleotide sequence ID" value="NZ_AP023069.1"/>
</dbReference>
<dbReference type="GO" id="GO:0004832">
    <property type="term" value="F:valine-tRNA ligase activity"/>
    <property type="evidence" value="ECO:0007669"/>
    <property type="project" value="UniProtKB-UniRule"/>
</dbReference>
<dbReference type="Gene3D" id="3.40.50.620">
    <property type="entry name" value="HUPs"/>
    <property type="match status" value="2"/>
</dbReference>
<reference evidence="17 18" key="2">
    <citation type="submission" date="2016-09" db="EMBL/GenBank/DDBJ databases">
        <authorList>
            <person name="Kumanski S."/>
            <person name="Beatrice B."/>
        </authorList>
    </citation>
    <scope>NUCLEOTIDE SEQUENCE [LARGE SCALE GENOMIC DNA]</scope>
    <source>
        <strain evidence="17">Mankind</strain>
    </source>
</reference>
<proteinExistence type="inferred from homology"/>
<comment type="function">
    <text evidence="11">Catalyzes the attachment of valine to tRNA(Val). As ValRS can inadvertently accommodate and process structurally similar amino acids such as threonine, to avoid such errors, it has a 'posttransfer' editing activity that hydrolyzes mischarged Thr-tRNA(Val) in a tRNA-dependent manner.</text>
</comment>
<dbReference type="PANTHER" id="PTHR11946:SF93">
    <property type="entry name" value="VALINE--TRNA LIGASE, CHLOROPLASTIC_MITOCHONDRIAL 2"/>
    <property type="match status" value="1"/>
</dbReference>
<dbReference type="NCBIfam" id="NF004349">
    <property type="entry name" value="PRK05729.1"/>
    <property type="match status" value="1"/>
</dbReference>
<evidence type="ECO:0000256" key="1">
    <source>
        <dbReference type="ARBA" id="ARBA00004496"/>
    </source>
</evidence>
<reference evidence="15" key="1">
    <citation type="submission" date="2016-05" db="EMBL/GenBank/DDBJ databases">
        <authorList>
            <consortium name="Pathogen Informatics"/>
        </authorList>
    </citation>
    <scope>NUCLEOTIDE SEQUENCE</scope>
    <source>
        <strain evidence="15">WHO F</strain>
    </source>
</reference>
<keyword evidence="3 11" id="KW-0436">Ligase</keyword>
<dbReference type="InterPro" id="IPR037118">
    <property type="entry name" value="Val-tRNA_synth_C_sf"/>
</dbReference>
<dbReference type="GO" id="GO:0005829">
    <property type="term" value="C:cytosol"/>
    <property type="evidence" value="ECO:0007669"/>
    <property type="project" value="TreeGrafter"/>
</dbReference>
<feature type="domain" description="Aminoacyl-tRNA synthetase class Ia" evidence="12">
    <location>
        <begin position="14"/>
        <end position="629"/>
    </location>
</feature>
<dbReference type="Proteomes" id="UP000182484">
    <property type="component" value="Unassembled WGS sequence"/>
</dbReference>
<dbReference type="CDD" id="cd00817">
    <property type="entry name" value="ValRS_core"/>
    <property type="match status" value="1"/>
</dbReference>
<dbReference type="FunFam" id="3.40.50.620:FF:000020">
    <property type="entry name" value="Valine--tRNA ligase, mitochondrial"/>
    <property type="match status" value="1"/>
</dbReference>
<sequence>MLDKYSPAEIESKHYQNWESQGYFRPDMDLTKPSFSIQLPPPNVTGTLHMGHAFNQTIMDGLTRYYRMKGCNTAWIPGTDHAGIATQIVVERQLAAQNVSRHDLGREKFLEKVWEWKEVSGGTITQQMRRVGCSADWTREYFTMDDVRAETVAEVFVRLYEQGLIYRGKRLVNWDPVLGTAVSDLEVESMEEQGSMWHIRYPLADNPTEAVIVATTRPETLLGDAAVAVNPEDERYTHLIGKELILPLTGRTIPVIADEYVEKDFGTGCVKITPAHDFNDYEVGKRHDTRLINVFDLEAKVLANAEVFNFKGEAQPGFSLPEKYAGLDRFAARKQMVADLQEQGFLVEIKPHTLMTPKGDRTGSVIEPMLTSQWFVAMSATPNGGEPDNEFKGLSLADKAKKAVDSGAVRFIPENWVNTYNQWMNNIQDWCISRQLWWGHQIPAWYDEAGNVYVARNQAEAEKQAGKTGLTREEDVLDTWFSSALVPFSTLGWPSETDELKAFLPSNVLVTGYEIIFFWVARMIMMTTHFTGKVPFKAVYIHGIVRDHEGKKMSKSEGNVIDPVDLIDGIGLDKLLMKRTTGLRKPETAPKVEEATKKLFPEGIPSMGADALRFTMASYASLGRSVNFDFKRAEGYRNFCNKIWNATNFVLMNTENQDCGYGATAAEPRGHSFPDMWIIGRLNQTIEQVTQAYETYRFDLAAETLYSFVWNDYCDWYLELAKVQLQTGCASRQRATRHTLLRVLEAALRLLHPIIPFITEELWQTVAPMCDAKTADSIMLARFPETDGGEIVQTAFGQMTVLQDLIGAVRNLRGETGIQPNVKAPLFVESADDLADYLKYLPMMTRLTEARQVAALPESGDAPVAVCNGARLMLKVEIDKAAETARLSKEAEKLQKALDKLNAKLSKPGYTEKAPAHLVEKDKADLAELEDKMAKVQNQLAKLKD</sequence>
<comment type="subunit">
    <text evidence="11">Monomer.</text>
</comment>
<dbReference type="InterPro" id="IPR033705">
    <property type="entry name" value="Anticodon_Ia_Val"/>
</dbReference>
<dbReference type="EC" id="6.1.1.9" evidence="11"/>
<evidence type="ECO:0000256" key="9">
    <source>
        <dbReference type="ARBA" id="ARBA00047552"/>
    </source>
</evidence>
<comment type="catalytic activity">
    <reaction evidence="9 11">
        <text>tRNA(Val) + L-valine + ATP = L-valyl-tRNA(Val) + AMP + diphosphate</text>
        <dbReference type="Rhea" id="RHEA:10704"/>
        <dbReference type="Rhea" id="RHEA-COMP:9672"/>
        <dbReference type="Rhea" id="RHEA-COMP:9708"/>
        <dbReference type="ChEBI" id="CHEBI:30616"/>
        <dbReference type="ChEBI" id="CHEBI:33019"/>
        <dbReference type="ChEBI" id="CHEBI:57762"/>
        <dbReference type="ChEBI" id="CHEBI:78442"/>
        <dbReference type="ChEBI" id="CHEBI:78537"/>
        <dbReference type="ChEBI" id="CHEBI:456215"/>
        <dbReference type="EC" id="6.1.1.9"/>
    </reaction>
</comment>
<keyword evidence="7 11" id="KW-0175">Coiled coil</keyword>
<evidence type="ECO:0000313" key="16">
    <source>
        <dbReference type="EMBL" id="SBQ23069.1"/>
    </source>
</evidence>
<comment type="similarity">
    <text evidence="10 11">Belongs to the class-I aminoacyl-tRNA synthetase family. ValS type 1 subfamily.</text>
</comment>
<dbReference type="GO" id="GO:0006438">
    <property type="term" value="P:valyl-tRNA aminoacylation"/>
    <property type="evidence" value="ECO:0007669"/>
    <property type="project" value="UniProtKB-UniRule"/>
</dbReference>
<evidence type="ECO:0000313" key="17">
    <source>
        <dbReference type="EMBL" id="SCW08421.1"/>
    </source>
</evidence>
<feature type="binding site" evidence="11">
    <location>
        <position position="555"/>
    </location>
    <ligand>
        <name>ATP</name>
        <dbReference type="ChEBI" id="CHEBI:30616"/>
    </ligand>
</feature>
<feature type="domain" description="Methionyl/Valyl/Leucyl/Isoleucyl-tRNA synthetase anticodon-binding" evidence="13">
    <location>
        <begin position="675"/>
        <end position="824"/>
    </location>
</feature>
<dbReference type="InterPro" id="IPR014729">
    <property type="entry name" value="Rossmann-like_a/b/a_fold"/>
</dbReference>
<dbReference type="InterPro" id="IPR009080">
    <property type="entry name" value="tRNAsynth_Ia_anticodon-bd"/>
</dbReference>
<dbReference type="HAMAP" id="MF_02004">
    <property type="entry name" value="Val_tRNA_synth_type1"/>
    <property type="match status" value="1"/>
</dbReference>
<evidence type="ECO:0000256" key="5">
    <source>
        <dbReference type="ARBA" id="ARBA00022840"/>
    </source>
</evidence>
<evidence type="ECO:0000256" key="11">
    <source>
        <dbReference type="HAMAP-Rule" id="MF_02004"/>
    </source>
</evidence>
<dbReference type="Gene3D" id="1.10.730.10">
    <property type="entry name" value="Isoleucyl-tRNA Synthetase, Domain 1"/>
    <property type="match status" value="1"/>
</dbReference>
<evidence type="ECO:0000256" key="6">
    <source>
        <dbReference type="ARBA" id="ARBA00022917"/>
    </source>
</evidence>
<accession>A0AB74ECP6</accession>
<dbReference type="InterPro" id="IPR002300">
    <property type="entry name" value="aa-tRNA-synth_Ia"/>
</dbReference>
<comment type="subcellular location">
    <subcellularLocation>
        <location evidence="1 11">Cytoplasm</location>
    </subcellularLocation>
</comment>
<dbReference type="InterPro" id="IPR001412">
    <property type="entry name" value="aa-tRNA-synth_I_CS"/>
</dbReference>
<protein>
    <recommendedName>
        <fullName evidence="11">Valine--tRNA ligase</fullName>
        <ecNumber evidence="11">6.1.1.9</ecNumber>
    </recommendedName>
    <alternativeName>
        <fullName evidence="11">Valyl-tRNA synthetase</fullName>
        <shortName evidence="11">ValRS</shortName>
    </alternativeName>
</protein>
<dbReference type="FunFam" id="3.40.50.620:FF:000078">
    <property type="entry name" value="Valine--tRNA ligase, mitochondrial"/>
    <property type="match status" value="1"/>
</dbReference>
<keyword evidence="2 11" id="KW-0963">Cytoplasm</keyword>
<dbReference type="InterPro" id="IPR013155">
    <property type="entry name" value="M/V/L/I-tRNA-synth_anticd-bd"/>
</dbReference>